<dbReference type="Proteomes" id="UP000266861">
    <property type="component" value="Unassembled WGS sequence"/>
</dbReference>
<evidence type="ECO:0000313" key="2">
    <source>
        <dbReference type="Proteomes" id="UP000266861"/>
    </source>
</evidence>
<comment type="caution">
    <text evidence="1">The sequence shown here is derived from an EMBL/GenBank/DDBJ whole genome shotgun (WGS) entry which is preliminary data.</text>
</comment>
<keyword evidence="2" id="KW-1185">Reference proteome</keyword>
<dbReference type="OrthoDB" id="2434299at2759"/>
<proteinExistence type="predicted"/>
<protein>
    <submittedName>
        <fullName evidence="1">Uncharacterized protein</fullName>
    </submittedName>
</protein>
<name>A0A397J7A0_9GLOM</name>
<sequence>MIHLISKIEALLLEEPLNSLCGASAVYLIIENDILPFLENIRVIVDRAVNSSLLKIGENERKTKVLEVLSQTESRYISVRGLKALKVFNHPVSEADVNLYGALKQTLENIHPSNFTWRDPEASMVLSDTSDIVKNLGRRQKSTFLEPRENMKCVVPDSVVAKCNKFVTNFNNFDTSLVIRNIFHNKNWKETGAELTESRYISVRGLKALKVFNHPVSEADVNLYGALKQTLENIHPSNFTWRDPEASMVLSDTSDIVKNLGRRQKSTFLEPRENMKCVVPDSVVANGEIWNNPAFSTNASRSEQSEGTYITDVIIPLIRSSLGDLPNGCICLSTAERQSLASKARRNIGMSETRIGKKPDIMGLLKQNEKNIELMYIESSRIVCSNSKKDDDEVKLWRETLDGASFIGLSCRPASNQFGVVGIQIAGTVMRLNILAKDPAGISRYFHLDHAEIPLSPHALHTRSLVRLLLTLRNVIIVNKSLLAQALEQAISHPPRNPQLSPTVSSPPHNN</sequence>
<reference evidence="1 2" key="1">
    <citation type="submission" date="2018-08" db="EMBL/GenBank/DDBJ databases">
        <title>Genome and evolution of the arbuscular mycorrhizal fungus Diversispora epigaea (formerly Glomus versiforme) and its bacterial endosymbionts.</title>
        <authorList>
            <person name="Sun X."/>
            <person name="Fei Z."/>
            <person name="Harrison M."/>
        </authorList>
    </citation>
    <scope>NUCLEOTIDE SEQUENCE [LARGE SCALE GENOMIC DNA]</scope>
    <source>
        <strain evidence="1 2">IT104</strain>
    </source>
</reference>
<accession>A0A397J7A0</accession>
<dbReference type="AlphaFoldDB" id="A0A397J7A0"/>
<evidence type="ECO:0000313" key="1">
    <source>
        <dbReference type="EMBL" id="RHZ82912.1"/>
    </source>
</evidence>
<gene>
    <name evidence="1" type="ORF">Glove_103g251</name>
</gene>
<organism evidence="1 2">
    <name type="scientific">Diversispora epigaea</name>
    <dbReference type="NCBI Taxonomy" id="1348612"/>
    <lineage>
        <taxon>Eukaryota</taxon>
        <taxon>Fungi</taxon>
        <taxon>Fungi incertae sedis</taxon>
        <taxon>Mucoromycota</taxon>
        <taxon>Glomeromycotina</taxon>
        <taxon>Glomeromycetes</taxon>
        <taxon>Diversisporales</taxon>
        <taxon>Diversisporaceae</taxon>
        <taxon>Diversispora</taxon>
    </lineage>
</organism>
<dbReference type="EMBL" id="PQFF01000096">
    <property type="protein sequence ID" value="RHZ82912.1"/>
    <property type="molecule type" value="Genomic_DNA"/>
</dbReference>